<protein>
    <submittedName>
        <fullName evidence="1">Uncharacterized protein</fullName>
    </submittedName>
</protein>
<dbReference type="EMBL" id="JAEFBJ010000005">
    <property type="protein sequence ID" value="KAG7611125.1"/>
    <property type="molecule type" value="Genomic_DNA"/>
</dbReference>
<dbReference type="Proteomes" id="UP000694251">
    <property type="component" value="Chromosome 5"/>
</dbReference>
<proteinExistence type="predicted"/>
<organism evidence="1 2">
    <name type="scientific">Arabidopsis suecica</name>
    <name type="common">Swedish thale-cress</name>
    <name type="synonym">Cardaminopsis suecica</name>
    <dbReference type="NCBI Taxonomy" id="45249"/>
    <lineage>
        <taxon>Eukaryota</taxon>
        <taxon>Viridiplantae</taxon>
        <taxon>Streptophyta</taxon>
        <taxon>Embryophyta</taxon>
        <taxon>Tracheophyta</taxon>
        <taxon>Spermatophyta</taxon>
        <taxon>Magnoliopsida</taxon>
        <taxon>eudicotyledons</taxon>
        <taxon>Gunneridae</taxon>
        <taxon>Pentapetalae</taxon>
        <taxon>rosids</taxon>
        <taxon>malvids</taxon>
        <taxon>Brassicales</taxon>
        <taxon>Brassicaceae</taxon>
        <taxon>Camelineae</taxon>
        <taxon>Arabidopsis</taxon>
    </lineage>
</organism>
<sequence length="136" mass="15990">MHIISVTLLSSRIMLNPVLNSADKNDNSQQDETTRVCVSLFQEQLQWLDRSKNSQSENFFRFFCLTKRVRVFTRLTLIVYLMAKRIFYPQVTKLYSLSSASHPYTTKKLQFYKQATLFGISSSILWAFNNIRHLQP</sequence>
<dbReference type="AlphaFoldDB" id="A0A8T2DGB7"/>
<evidence type="ECO:0000313" key="2">
    <source>
        <dbReference type="Proteomes" id="UP000694251"/>
    </source>
</evidence>
<evidence type="ECO:0000313" key="1">
    <source>
        <dbReference type="EMBL" id="KAG7611125.1"/>
    </source>
</evidence>
<accession>A0A8T2DGB7</accession>
<comment type="caution">
    <text evidence="1">The sequence shown here is derived from an EMBL/GenBank/DDBJ whole genome shotgun (WGS) entry which is preliminary data.</text>
</comment>
<keyword evidence="2" id="KW-1185">Reference proteome</keyword>
<gene>
    <name evidence="1" type="ORF">ISN44_As05g032360</name>
</gene>
<name>A0A8T2DGB7_ARASU</name>
<reference evidence="1 2" key="1">
    <citation type="submission" date="2020-12" db="EMBL/GenBank/DDBJ databases">
        <title>Concerted genomic and epigenomic changes stabilize Arabidopsis allopolyploids.</title>
        <authorList>
            <person name="Chen Z."/>
        </authorList>
    </citation>
    <scope>NUCLEOTIDE SEQUENCE [LARGE SCALE GENOMIC DNA]</scope>
    <source>
        <strain evidence="1">As9502</strain>
        <tissue evidence="1">Leaf</tissue>
    </source>
</reference>